<keyword evidence="1" id="KW-0812">Transmembrane</keyword>
<keyword evidence="1" id="KW-0472">Membrane</keyword>
<sequence>MNAWQAPWMGWLVLLGGAAYLQYLWGRRANWRIIRGTAAECERALRPKDQRYTWIGGLIGYRADYVVRRGDLNRVEATLTALPRHSLLYFPVSWAWRRHDTLYLLWRPNMPLRSRAHAYLVAPGVLAPRIRDVAALHEAWVTGGGHRYRLLYSGEQSRRLLTRLVEAGASPLLRHVSINPEEGAVYCRVVARPGQVAPLVERLADVLQEL</sequence>
<name>A0ABZ1BZQ2_9FIRM</name>
<evidence type="ECO:0000313" key="2">
    <source>
        <dbReference type="EMBL" id="WRP18060.1"/>
    </source>
</evidence>
<evidence type="ECO:0000313" key="3">
    <source>
        <dbReference type="Proteomes" id="UP001332192"/>
    </source>
</evidence>
<organism evidence="2 3">
    <name type="scientific">Carboxydichorda subterranea</name>
    <dbReference type="NCBI Taxonomy" id="3109565"/>
    <lineage>
        <taxon>Bacteria</taxon>
        <taxon>Bacillati</taxon>
        <taxon>Bacillota</taxon>
        <taxon>Limnochordia</taxon>
        <taxon>Limnochordales</taxon>
        <taxon>Geochordaceae</taxon>
        <taxon>Carboxydichorda</taxon>
    </lineage>
</organism>
<feature type="transmembrane region" description="Helical" evidence="1">
    <location>
        <begin position="6"/>
        <end position="25"/>
    </location>
</feature>
<protein>
    <submittedName>
        <fullName evidence="2">Uncharacterized protein</fullName>
    </submittedName>
</protein>
<dbReference type="Proteomes" id="UP001332192">
    <property type="component" value="Chromosome"/>
</dbReference>
<proteinExistence type="predicted"/>
<gene>
    <name evidence="2" type="ORF">U7230_03365</name>
</gene>
<dbReference type="EMBL" id="CP141615">
    <property type="protein sequence ID" value="WRP18060.1"/>
    <property type="molecule type" value="Genomic_DNA"/>
</dbReference>
<accession>A0ABZ1BZQ2</accession>
<keyword evidence="1" id="KW-1133">Transmembrane helix</keyword>
<reference evidence="2 3" key="1">
    <citation type="journal article" date="2024" name="Front. Microbiol.">
        <title>Novel thermophilic genera Geochorda gen. nov. and Carboxydochorda gen. nov. from the deep terrestrial subsurface reveal the ecophysiological diversity in the class Limnochordia.</title>
        <authorList>
            <person name="Karnachuk O.V."/>
            <person name="Lukina A.P."/>
            <person name="Avakyan M.R."/>
            <person name="Kadnikov V.V."/>
            <person name="Begmatov S."/>
            <person name="Beletsky A.V."/>
            <person name="Vlasova K.G."/>
            <person name="Novikov A.A."/>
            <person name="Shcherbakova V.A."/>
            <person name="Mardanov A.V."/>
            <person name="Ravin N.V."/>
        </authorList>
    </citation>
    <scope>NUCLEOTIDE SEQUENCE [LARGE SCALE GENOMIC DNA]</scope>
    <source>
        <strain evidence="2 3">L945</strain>
    </source>
</reference>
<evidence type="ECO:0000256" key="1">
    <source>
        <dbReference type="SAM" id="Phobius"/>
    </source>
</evidence>
<keyword evidence="3" id="KW-1185">Reference proteome</keyword>
<dbReference type="RefSeq" id="WP_324717331.1">
    <property type="nucleotide sequence ID" value="NZ_CP141615.1"/>
</dbReference>